<comment type="caution">
    <text evidence="1">The sequence shown here is derived from an EMBL/GenBank/DDBJ whole genome shotgun (WGS) entry which is preliminary data.</text>
</comment>
<dbReference type="Pfam" id="PF06348">
    <property type="entry name" value="DUF1059"/>
    <property type="match status" value="1"/>
</dbReference>
<name>A0ABV4GYM0_9ACTN</name>
<keyword evidence="2" id="KW-1185">Reference proteome</keyword>
<dbReference type="RefSeq" id="WP_370439802.1">
    <property type="nucleotide sequence ID" value="NZ_JBGFTU010000002.1"/>
</dbReference>
<evidence type="ECO:0000313" key="1">
    <source>
        <dbReference type="EMBL" id="MEZ0163548.1"/>
    </source>
</evidence>
<organism evidence="1 2">
    <name type="scientific">Kineococcus halophytocola</name>
    <dbReference type="NCBI Taxonomy" id="3234027"/>
    <lineage>
        <taxon>Bacteria</taxon>
        <taxon>Bacillati</taxon>
        <taxon>Actinomycetota</taxon>
        <taxon>Actinomycetes</taxon>
        <taxon>Kineosporiales</taxon>
        <taxon>Kineosporiaceae</taxon>
        <taxon>Kineococcus</taxon>
    </lineage>
</organism>
<dbReference type="InterPro" id="IPR009409">
    <property type="entry name" value="DUF1059"/>
</dbReference>
<sequence>MKAFRCGDVVPGCTREFTGTDRQDILDQVAEHARSDHHVEVDLTLVQAVEQHLRDR</sequence>
<evidence type="ECO:0000313" key="2">
    <source>
        <dbReference type="Proteomes" id="UP001565927"/>
    </source>
</evidence>
<accession>A0ABV4GYM0</accession>
<proteinExistence type="predicted"/>
<dbReference type="EMBL" id="JBGFTU010000002">
    <property type="protein sequence ID" value="MEZ0163548.1"/>
    <property type="molecule type" value="Genomic_DNA"/>
</dbReference>
<gene>
    <name evidence="1" type="ORF">AB2L27_02065</name>
</gene>
<reference evidence="1 2" key="1">
    <citation type="submission" date="2024-07" db="EMBL/GenBank/DDBJ databases">
        <authorList>
            <person name="Thanompreechachai J."/>
            <person name="Duangmal K."/>
        </authorList>
    </citation>
    <scope>NUCLEOTIDE SEQUENCE [LARGE SCALE GENOMIC DNA]</scope>
    <source>
        <strain evidence="1 2">LSe6-4</strain>
    </source>
</reference>
<dbReference type="Proteomes" id="UP001565927">
    <property type="component" value="Unassembled WGS sequence"/>
</dbReference>
<protein>
    <submittedName>
        <fullName evidence="1">DUF1059 domain-containing protein</fullName>
    </submittedName>
</protein>